<dbReference type="InterPro" id="IPR034660">
    <property type="entry name" value="DinB/YfiT-like"/>
</dbReference>
<dbReference type="InterPro" id="IPR024775">
    <property type="entry name" value="DinB-like"/>
</dbReference>
<protein>
    <submittedName>
        <fullName evidence="2">DinB family protein</fullName>
    </submittedName>
</protein>
<keyword evidence="3" id="KW-1185">Reference proteome</keyword>
<dbReference type="RefSeq" id="WP_182043802.1">
    <property type="nucleotide sequence ID" value="NZ_JACDZE010000003.1"/>
</dbReference>
<name>A0A838ZT90_9FLAO</name>
<sequence length="224" mass="24836">MKKLLLILGTIAVVSCSSNQTETAKTKVEKTETMVETPPAPAAIPVAHGKAFILKQFEESYMNLAKAVEGLSKEQIAFKPSTDKWSIGETLEHIVKTEPALMGWVQGVMAEPANPKDRKDISVTDDQVLVMMTDRSYKATAPKELVPAGKYTEASTALKDLTNQREAIFKYLDGVSMEDLRNHVAESPGGKVDGYQFILYIPGHTMRHTMQILEIKQDPKFPKK</sequence>
<dbReference type="Proteomes" id="UP000552241">
    <property type="component" value="Unassembled WGS sequence"/>
</dbReference>
<dbReference type="SUPFAM" id="SSF109854">
    <property type="entry name" value="DinB/YfiT-like putative metalloenzymes"/>
    <property type="match status" value="1"/>
</dbReference>
<proteinExistence type="predicted"/>
<comment type="caution">
    <text evidence="2">The sequence shown here is derived from an EMBL/GenBank/DDBJ whole genome shotgun (WGS) entry which is preliminary data.</text>
</comment>
<dbReference type="PROSITE" id="PS51257">
    <property type="entry name" value="PROKAR_LIPOPROTEIN"/>
    <property type="match status" value="1"/>
</dbReference>
<dbReference type="Pfam" id="PF12867">
    <property type="entry name" value="DinB_2"/>
    <property type="match status" value="1"/>
</dbReference>
<dbReference type="AlphaFoldDB" id="A0A838ZT90"/>
<reference evidence="2 3" key="1">
    <citation type="submission" date="2020-07" db="EMBL/GenBank/DDBJ databases">
        <title>Moheibacter lacus sp. nov., a member of the family Flavobacteriaceae isolated from freshwater lake sediment.</title>
        <authorList>
            <person name="Liu Y."/>
        </authorList>
    </citation>
    <scope>NUCLEOTIDE SEQUENCE [LARGE SCALE GENOMIC DNA]</scope>
    <source>
        <strain evidence="2 3">BDHS18</strain>
    </source>
</reference>
<gene>
    <name evidence="2" type="ORF">HU137_10485</name>
</gene>
<feature type="domain" description="DinB-like" evidence="1">
    <location>
        <begin position="56"/>
        <end position="212"/>
    </location>
</feature>
<dbReference type="EMBL" id="JACDZE010000003">
    <property type="protein sequence ID" value="MBA5630200.1"/>
    <property type="molecule type" value="Genomic_DNA"/>
</dbReference>
<evidence type="ECO:0000313" key="3">
    <source>
        <dbReference type="Proteomes" id="UP000552241"/>
    </source>
</evidence>
<dbReference type="Gene3D" id="1.20.120.450">
    <property type="entry name" value="dinb family like domain"/>
    <property type="match status" value="1"/>
</dbReference>
<evidence type="ECO:0000259" key="1">
    <source>
        <dbReference type="Pfam" id="PF12867"/>
    </source>
</evidence>
<organism evidence="2 3">
    <name type="scientific">Moheibacter lacus</name>
    <dbReference type="NCBI Taxonomy" id="2745851"/>
    <lineage>
        <taxon>Bacteria</taxon>
        <taxon>Pseudomonadati</taxon>
        <taxon>Bacteroidota</taxon>
        <taxon>Flavobacteriia</taxon>
        <taxon>Flavobacteriales</taxon>
        <taxon>Weeksellaceae</taxon>
        <taxon>Moheibacter</taxon>
    </lineage>
</organism>
<evidence type="ECO:0000313" key="2">
    <source>
        <dbReference type="EMBL" id="MBA5630200.1"/>
    </source>
</evidence>
<accession>A0A838ZT90</accession>